<accession>A0ABQ9VXA7</accession>
<evidence type="ECO:0000256" key="5">
    <source>
        <dbReference type="ARBA" id="ARBA00022692"/>
    </source>
</evidence>
<proteinExistence type="inferred from homology"/>
<evidence type="ECO:0000256" key="4">
    <source>
        <dbReference type="ARBA" id="ARBA00022475"/>
    </source>
</evidence>
<dbReference type="Pfam" id="PF15183">
    <property type="entry name" value="MRAP"/>
    <property type="match status" value="1"/>
</dbReference>
<name>A0ABQ9VXA7_SAGOE</name>
<protein>
    <submittedName>
        <fullName evidence="9">Melanocortin-2 receptor accessory protein 2</fullName>
    </submittedName>
</protein>
<evidence type="ECO:0000313" key="9">
    <source>
        <dbReference type="EMBL" id="KAK2114020.1"/>
    </source>
</evidence>
<comment type="subcellular location">
    <subcellularLocation>
        <location evidence="1">Cell membrane</location>
        <topology evidence="1">Single-pass membrane protein</topology>
    </subcellularLocation>
    <subcellularLocation>
        <location evidence="2">Endoplasmic reticulum membrane</location>
        <topology evidence="2">Single-pass membrane protein</topology>
    </subcellularLocation>
</comment>
<evidence type="ECO:0000256" key="7">
    <source>
        <dbReference type="ARBA" id="ARBA00022989"/>
    </source>
</evidence>
<dbReference type="PANTHER" id="PTHR28675:SF1">
    <property type="entry name" value="MELANOCORTIN-2 RECEPTOR ACCESSORY PROTEIN 2"/>
    <property type="match status" value="1"/>
</dbReference>
<dbReference type="Proteomes" id="UP001266305">
    <property type="component" value="Unassembled WGS sequence"/>
</dbReference>
<sequence length="203" mass="23115">MSAQRLISNRTSQQSSSNSDYTWKYEYYEIGPVSFEGLKAHIYSIVIGFWTGAPHQDNAESSEKRLRMNSFVSDFGRPLEPDKVFSRQGNEEARSLFHCYINEVERLDKVKACHQTTALDSDVQLQEAVRSTGQPEEELNRLMKFDIPNFVNTDKNSFGEDDLLISEPPIVLETKPLSQNSHKDLNWETCSVKGLPGDVDSVF</sequence>
<comment type="caution">
    <text evidence="9">The sequence shown here is derived from an EMBL/GenBank/DDBJ whole genome shotgun (WGS) entry which is preliminary data.</text>
</comment>
<keyword evidence="4" id="KW-1003">Cell membrane</keyword>
<keyword evidence="8" id="KW-0472">Membrane</keyword>
<feature type="non-terminal residue" evidence="9">
    <location>
        <position position="203"/>
    </location>
</feature>
<evidence type="ECO:0000256" key="2">
    <source>
        <dbReference type="ARBA" id="ARBA00004389"/>
    </source>
</evidence>
<evidence type="ECO:0000313" key="10">
    <source>
        <dbReference type="Proteomes" id="UP001266305"/>
    </source>
</evidence>
<keyword evidence="5" id="KW-0812">Transmembrane</keyword>
<evidence type="ECO:0000256" key="1">
    <source>
        <dbReference type="ARBA" id="ARBA00004162"/>
    </source>
</evidence>
<dbReference type="EMBL" id="JASSZA010000004">
    <property type="protein sequence ID" value="KAK2114020.1"/>
    <property type="molecule type" value="Genomic_DNA"/>
</dbReference>
<evidence type="ECO:0000256" key="6">
    <source>
        <dbReference type="ARBA" id="ARBA00022824"/>
    </source>
</evidence>
<reference evidence="9 10" key="1">
    <citation type="submission" date="2023-05" db="EMBL/GenBank/DDBJ databases">
        <title>B98-5 Cell Line De Novo Hybrid Assembly: An Optical Mapping Approach.</title>
        <authorList>
            <person name="Kananen K."/>
            <person name="Auerbach J.A."/>
            <person name="Kautto E."/>
            <person name="Blachly J.S."/>
        </authorList>
    </citation>
    <scope>NUCLEOTIDE SEQUENCE [LARGE SCALE GENOMIC DNA]</scope>
    <source>
        <strain evidence="9">B95-8</strain>
        <tissue evidence="9">Cell line</tissue>
    </source>
</reference>
<keyword evidence="9" id="KW-0675">Receptor</keyword>
<dbReference type="InterPro" id="IPR028111">
    <property type="entry name" value="MRAP"/>
</dbReference>
<organism evidence="9 10">
    <name type="scientific">Saguinus oedipus</name>
    <name type="common">Cotton-top tamarin</name>
    <name type="synonym">Oedipomidas oedipus</name>
    <dbReference type="NCBI Taxonomy" id="9490"/>
    <lineage>
        <taxon>Eukaryota</taxon>
        <taxon>Metazoa</taxon>
        <taxon>Chordata</taxon>
        <taxon>Craniata</taxon>
        <taxon>Vertebrata</taxon>
        <taxon>Euteleostomi</taxon>
        <taxon>Mammalia</taxon>
        <taxon>Eutheria</taxon>
        <taxon>Euarchontoglires</taxon>
        <taxon>Primates</taxon>
        <taxon>Haplorrhini</taxon>
        <taxon>Platyrrhini</taxon>
        <taxon>Cebidae</taxon>
        <taxon>Callitrichinae</taxon>
        <taxon>Saguinus</taxon>
    </lineage>
</organism>
<gene>
    <name evidence="9" type="primary">MRAP2_2</name>
    <name evidence="9" type="ORF">P7K49_008286</name>
</gene>
<evidence type="ECO:0000256" key="3">
    <source>
        <dbReference type="ARBA" id="ARBA00010063"/>
    </source>
</evidence>
<keyword evidence="10" id="KW-1185">Reference proteome</keyword>
<comment type="similarity">
    <text evidence="3">Belongs to the MRAP family.</text>
</comment>
<keyword evidence="7" id="KW-1133">Transmembrane helix</keyword>
<keyword evidence="6" id="KW-0256">Endoplasmic reticulum</keyword>
<evidence type="ECO:0000256" key="8">
    <source>
        <dbReference type="ARBA" id="ARBA00023136"/>
    </source>
</evidence>
<dbReference type="PANTHER" id="PTHR28675">
    <property type="entry name" value="MELANOCORTIN-2 RECEPTOR ACCESSORY PROTEIN 2"/>
    <property type="match status" value="1"/>
</dbReference>